<keyword evidence="5" id="KW-0808">Transferase</keyword>
<dbReference type="FunFam" id="2.60.120.430:FF:000007">
    <property type="entry name" value="FERONIA receptor-like kinase"/>
    <property type="match status" value="1"/>
</dbReference>
<dbReference type="SUPFAM" id="SSF56112">
    <property type="entry name" value="Protein kinase-like (PK-like)"/>
    <property type="match status" value="1"/>
</dbReference>
<evidence type="ECO:0000256" key="7">
    <source>
        <dbReference type="ARBA" id="ARBA00022729"/>
    </source>
</evidence>
<dbReference type="PROSITE" id="PS00108">
    <property type="entry name" value="PROTEIN_KINASE_ST"/>
    <property type="match status" value="1"/>
</dbReference>
<keyword evidence="7" id="KW-0732">Signal</keyword>
<dbReference type="GO" id="GO:0005524">
    <property type="term" value="F:ATP binding"/>
    <property type="evidence" value="ECO:0007669"/>
    <property type="project" value="UniProtKB-UniRule"/>
</dbReference>
<dbReference type="GO" id="GO:0004674">
    <property type="term" value="F:protein serine/threonine kinase activity"/>
    <property type="evidence" value="ECO:0007669"/>
    <property type="project" value="UniProtKB-KW"/>
</dbReference>
<dbReference type="FunFam" id="1.10.510.10:FF:000058">
    <property type="entry name" value="Receptor-like protein kinase FERONIA"/>
    <property type="match status" value="1"/>
</dbReference>
<accession>S8CXN6</accession>
<feature type="non-terminal residue" evidence="21">
    <location>
        <position position="1"/>
    </location>
</feature>
<dbReference type="InterPro" id="IPR045272">
    <property type="entry name" value="ANXUR1/2-like"/>
</dbReference>
<evidence type="ECO:0000256" key="8">
    <source>
        <dbReference type="ARBA" id="ARBA00022741"/>
    </source>
</evidence>
<feature type="transmembrane region" description="Helical" evidence="19">
    <location>
        <begin position="422"/>
        <end position="445"/>
    </location>
</feature>
<proteinExistence type="predicted"/>
<dbReference type="PROSITE" id="PS50011">
    <property type="entry name" value="PROTEIN_KINASE_DOM"/>
    <property type="match status" value="1"/>
</dbReference>
<evidence type="ECO:0000256" key="13">
    <source>
        <dbReference type="ARBA" id="ARBA00023180"/>
    </source>
</evidence>
<evidence type="ECO:0000256" key="19">
    <source>
        <dbReference type="SAM" id="Phobius"/>
    </source>
</evidence>
<evidence type="ECO:0000256" key="4">
    <source>
        <dbReference type="ARBA" id="ARBA00022527"/>
    </source>
</evidence>
<dbReference type="PANTHER" id="PTHR34590">
    <property type="entry name" value="OS03G0124300 PROTEIN-RELATED"/>
    <property type="match status" value="1"/>
</dbReference>
<dbReference type="InterPro" id="IPR000719">
    <property type="entry name" value="Prot_kinase_dom"/>
</dbReference>
<keyword evidence="3" id="KW-1003">Cell membrane</keyword>
<reference evidence="21 22" key="1">
    <citation type="journal article" date="2013" name="BMC Genomics">
        <title>The miniature genome of a carnivorous plant Genlisea aurea contains a low number of genes and short non-coding sequences.</title>
        <authorList>
            <person name="Leushkin E.V."/>
            <person name="Sutormin R.A."/>
            <person name="Nabieva E.R."/>
            <person name="Penin A.A."/>
            <person name="Kondrashov A.S."/>
            <person name="Logacheva M.D."/>
        </authorList>
    </citation>
    <scope>NUCLEOTIDE SEQUENCE [LARGE SCALE GENOMIC DNA]</scope>
</reference>
<dbReference type="SMART" id="SM00220">
    <property type="entry name" value="S_TKc"/>
    <property type="match status" value="1"/>
</dbReference>
<feature type="binding site" evidence="17">
    <location>
        <position position="537"/>
    </location>
    <ligand>
        <name>ATP</name>
        <dbReference type="ChEBI" id="CHEBI:30616"/>
    </ligand>
</feature>
<evidence type="ECO:0000313" key="21">
    <source>
        <dbReference type="EMBL" id="EPS72234.1"/>
    </source>
</evidence>
<evidence type="ECO:0000256" key="3">
    <source>
        <dbReference type="ARBA" id="ARBA00022475"/>
    </source>
</evidence>
<keyword evidence="11 19" id="KW-1133">Transmembrane helix</keyword>
<dbReference type="EMBL" id="AUSU01000921">
    <property type="protein sequence ID" value="EPS72234.1"/>
    <property type="molecule type" value="Genomic_DNA"/>
</dbReference>
<dbReference type="Pfam" id="PF07714">
    <property type="entry name" value="PK_Tyr_Ser-Thr"/>
    <property type="match status" value="1"/>
</dbReference>
<comment type="caution">
    <text evidence="21">The sequence shown here is derived from an EMBL/GenBank/DDBJ whole genome shotgun (WGS) entry which is preliminary data.</text>
</comment>
<keyword evidence="4" id="KW-0723">Serine/threonine-protein kinase</keyword>
<dbReference type="EC" id="2.7.11.1" evidence="2"/>
<keyword evidence="8 17" id="KW-0547">Nucleotide-binding</keyword>
<dbReference type="PANTHER" id="PTHR34590:SF5">
    <property type="entry name" value="OS04G0586500 PROTEIN"/>
    <property type="match status" value="1"/>
</dbReference>
<dbReference type="InterPro" id="IPR011009">
    <property type="entry name" value="Kinase-like_dom_sf"/>
</dbReference>
<dbReference type="Gene3D" id="2.60.120.430">
    <property type="entry name" value="Galactose-binding lectin"/>
    <property type="match status" value="2"/>
</dbReference>
<evidence type="ECO:0000313" key="22">
    <source>
        <dbReference type="Proteomes" id="UP000015453"/>
    </source>
</evidence>
<dbReference type="CDD" id="cd14066">
    <property type="entry name" value="STKc_IRAK"/>
    <property type="match status" value="1"/>
</dbReference>
<evidence type="ECO:0000256" key="9">
    <source>
        <dbReference type="ARBA" id="ARBA00022777"/>
    </source>
</evidence>
<dbReference type="FunFam" id="3.30.200.20:FF:000039">
    <property type="entry name" value="receptor-like protein kinase FERONIA"/>
    <property type="match status" value="1"/>
</dbReference>
<protein>
    <recommendedName>
        <fullName evidence="2">non-specific serine/threonine protein kinase</fullName>
        <ecNumber evidence="2">2.7.11.1</ecNumber>
    </recommendedName>
</protein>
<comment type="catalytic activity">
    <reaction evidence="15">
        <text>L-threonyl-[protein] + ATP = O-phospho-L-threonyl-[protein] + ADP + H(+)</text>
        <dbReference type="Rhea" id="RHEA:46608"/>
        <dbReference type="Rhea" id="RHEA-COMP:11060"/>
        <dbReference type="Rhea" id="RHEA-COMP:11605"/>
        <dbReference type="ChEBI" id="CHEBI:15378"/>
        <dbReference type="ChEBI" id="CHEBI:30013"/>
        <dbReference type="ChEBI" id="CHEBI:30616"/>
        <dbReference type="ChEBI" id="CHEBI:61977"/>
        <dbReference type="ChEBI" id="CHEBI:456216"/>
        <dbReference type="EC" id="2.7.11.1"/>
    </reaction>
</comment>
<keyword evidence="22" id="KW-1185">Reference proteome</keyword>
<dbReference type="Proteomes" id="UP000015453">
    <property type="component" value="Unassembled WGS sequence"/>
</dbReference>
<evidence type="ECO:0000256" key="18">
    <source>
        <dbReference type="SAM" id="MobiDB-lite"/>
    </source>
</evidence>
<keyword evidence="6 19" id="KW-0812">Transmembrane</keyword>
<dbReference type="FunFam" id="2.60.120.430:FF:000003">
    <property type="entry name" value="FERONIA receptor-like kinase"/>
    <property type="match status" value="1"/>
</dbReference>
<dbReference type="Gene3D" id="1.10.510.10">
    <property type="entry name" value="Transferase(Phosphotransferase) domain 1"/>
    <property type="match status" value="1"/>
</dbReference>
<evidence type="ECO:0000256" key="5">
    <source>
        <dbReference type="ARBA" id="ARBA00022679"/>
    </source>
</evidence>
<feature type="region of interest" description="Disordered" evidence="18">
    <location>
        <begin position="811"/>
        <end position="845"/>
    </location>
</feature>
<evidence type="ECO:0000256" key="17">
    <source>
        <dbReference type="PROSITE-ProRule" id="PRU10141"/>
    </source>
</evidence>
<dbReference type="PROSITE" id="PS00107">
    <property type="entry name" value="PROTEIN_KINASE_ATP"/>
    <property type="match status" value="1"/>
</dbReference>
<feature type="domain" description="Protein kinase" evidence="20">
    <location>
        <begin position="509"/>
        <end position="783"/>
    </location>
</feature>
<evidence type="ECO:0000259" key="20">
    <source>
        <dbReference type="PROSITE" id="PS50011"/>
    </source>
</evidence>
<dbReference type="GO" id="GO:0004714">
    <property type="term" value="F:transmembrane receptor protein tyrosine kinase activity"/>
    <property type="evidence" value="ECO:0007669"/>
    <property type="project" value="InterPro"/>
</dbReference>
<gene>
    <name evidence="21" type="ORF">M569_02521</name>
</gene>
<name>S8CXN6_9LAMI</name>
<sequence length="845" mass="92447">SLALSCGAGSGGGKDSDGRTWDADDKFLVSGDKSVKATAVMEDPSLPSSVPYMTARIFPAEASYRLPLVNSTSRTLIRLHFYPSSYPNFNISNSFFSVAVAGGVTLLNNFSASLAAEALSQAYFIKEYYLAPAGKPFLEITFKPSDQHPQSFAFVNGIEAISAPDVFDSDPELVGTGGSGDSSFDTATTVPIAASSMETMYRLNVGGNYISPANDSGGLMRSWYDDSLYIYGAGDGVAVEANLTIGYRGLPSYMAPLDVYGTYRSMGPDVDVNRASNLTWFFQIDKNFMYLVRFHWCDSEMTKTNQRVFDIYINNRTADTEVDIFGLTNSIAAPMKKDYVVRVGNKTGEDKLWVALHPTDATKAEYADVLLNGLEIFKLSDNSEKNLAGPNPTISDLMKQYQEAQMAPKAFEAPKPSKTTTVVIGGAAGGAAAVGIAAAIFLVAYQRKKRVPGGDSATSWLPISWNSSTMATKTSTGGKSQAGVSISSDAACNCRYFSLAEIKHATKNFDESNVIGVGGFGKVYKGVIDGDNKVAIKRSNPSSEQGANEFQTEIEMLSRLRHRHLVSLIGFCEDNGEMILVYDYMGRGTLREHLYKANKIVLPWKQRLELIIGAARGLHYLHTGARYTIIHRDVKTTNILVDDKWVAKVSDFGLSKTGPNMNKGHVSTVVKGSFGYLDPEYFRRQQLTEKSDVYSFGVVLFEVLCARPALNPSLPKEQVSLADWALRCARNKTLEEIIDPQLKGKIAPECLAKFADTAEKCLADHGADRPSMGDVLWCLESALQIQVEKSGLRKSDEEQIDQNSLIAMHRSTLSLGEDDDEEMKKKPKENETDDVFSLIVNQKGR</sequence>
<dbReference type="InterPro" id="IPR008271">
    <property type="entry name" value="Ser/Thr_kinase_AS"/>
</dbReference>
<evidence type="ECO:0000256" key="2">
    <source>
        <dbReference type="ARBA" id="ARBA00012513"/>
    </source>
</evidence>
<keyword evidence="9" id="KW-0418">Kinase</keyword>
<keyword evidence="14" id="KW-0278">Fertilization</keyword>
<evidence type="ECO:0000256" key="6">
    <source>
        <dbReference type="ARBA" id="ARBA00022692"/>
    </source>
</evidence>
<comment type="catalytic activity">
    <reaction evidence="16">
        <text>L-seryl-[protein] + ATP = O-phospho-L-seryl-[protein] + ADP + H(+)</text>
        <dbReference type="Rhea" id="RHEA:17989"/>
        <dbReference type="Rhea" id="RHEA-COMP:9863"/>
        <dbReference type="Rhea" id="RHEA-COMP:11604"/>
        <dbReference type="ChEBI" id="CHEBI:15378"/>
        <dbReference type="ChEBI" id="CHEBI:29999"/>
        <dbReference type="ChEBI" id="CHEBI:30616"/>
        <dbReference type="ChEBI" id="CHEBI:83421"/>
        <dbReference type="ChEBI" id="CHEBI:456216"/>
        <dbReference type="EC" id="2.7.11.1"/>
    </reaction>
</comment>
<keyword evidence="10 17" id="KW-0067">ATP-binding</keyword>
<evidence type="ECO:0000256" key="16">
    <source>
        <dbReference type="ARBA" id="ARBA00048679"/>
    </source>
</evidence>
<evidence type="ECO:0000256" key="11">
    <source>
        <dbReference type="ARBA" id="ARBA00022989"/>
    </source>
</evidence>
<evidence type="ECO:0000256" key="15">
    <source>
        <dbReference type="ARBA" id="ARBA00047899"/>
    </source>
</evidence>
<evidence type="ECO:0000256" key="10">
    <source>
        <dbReference type="ARBA" id="ARBA00022840"/>
    </source>
</evidence>
<dbReference type="InterPro" id="IPR017441">
    <property type="entry name" value="Protein_kinase_ATP_BS"/>
</dbReference>
<organism evidence="21 22">
    <name type="scientific">Genlisea aurea</name>
    <dbReference type="NCBI Taxonomy" id="192259"/>
    <lineage>
        <taxon>Eukaryota</taxon>
        <taxon>Viridiplantae</taxon>
        <taxon>Streptophyta</taxon>
        <taxon>Embryophyta</taxon>
        <taxon>Tracheophyta</taxon>
        <taxon>Spermatophyta</taxon>
        <taxon>Magnoliopsida</taxon>
        <taxon>eudicotyledons</taxon>
        <taxon>Gunneridae</taxon>
        <taxon>Pentapetalae</taxon>
        <taxon>asterids</taxon>
        <taxon>lamiids</taxon>
        <taxon>Lamiales</taxon>
        <taxon>Lentibulariaceae</taxon>
        <taxon>Genlisea</taxon>
    </lineage>
</organism>
<dbReference type="AlphaFoldDB" id="S8CXN6"/>
<comment type="subcellular location">
    <subcellularLocation>
        <location evidence="1">Cell membrane</location>
        <topology evidence="1">Single-pass type I membrane protein</topology>
    </subcellularLocation>
</comment>
<keyword evidence="13" id="KW-0325">Glycoprotein</keyword>
<dbReference type="Gene3D" id="3.30.200.20">
    <property type="entry name" value="Phosphorylase Kinase, domain 1"/>
    <property type="match status" value="1"/>
</dbReference>
<dbReference type="OrthoDB" id="1903759at2759"/>
<dbReference type="Pfam" id="PF12819">
    <property type="entry name" value="Malectin_like"/>
    <property type="match status" value="1"/>
</dbReference>
<dbReference type="InterPro" id="IPR024788">
    <property type="entry name" value="Malectin-like_Carb-bd_dom"/>
</dbReference>
<dbReference type="GO" id="GO:0005886">
    <property type="term" value="C:plasma membrane"/>
    <property type="evidence" value="ECO:0007669"/>
    <property type="project" value="UniProtKB-SubCell"/>
</dbReference>
<keyword evidence="12 19" id="KW-0472">Membrane</keyword>
<evidence type="ECO:0000256" key="12">
    <source>
        <dbReference type="ARBA" id="ARBA00023136"/>
    </source>
</evidence>
<evidence type="ECO:0000256" key="14">
    <source>
        <dbReference type="ARBA" id="ARBA00023279"/>
    </source>
</evidence>
<dbReference type="InterPro" id="IPR001245">
    <property type="entry name" value="Ser-Thr/Tyr_kinase_cat_dom"/>
</dbReference>
<evidence type="ECO:0000256" key="1">
    <source>
        <dbReference type="ARBA" id="ARBA00004251"/>
    </source>
</evidence>